<feature type="transmembrane region" description="Helical" evidence="1">
    <location>
        <begin position="7"/>
        <end position="28"/>
    </location>
</feature>
<organism evidence="2 3">
    <name type="scientific">Glacieibacterium frigidum</name>
    <dbReference type="NCBI Taxonomy" id="2593303"/>
    <lineage>
        <taxon>Bacteria</taxon>
        <taxon>Pseudomonadati</taxon>
        <taxon>Pseudomonadota</taxon>
        <taxon>Alphaproteobacteria</taxon>
        <taxon>Sphingomonadales</taxon>
        <taxon>Sphingosinicellaceae</taxon>
        <taxon>Glacieibacterium</taxon>
    </lineage>
</organism>
<reference evidence="2 3" key="1">
    <citation type="submission" date="2019-07" db="EMBL/GenBank/DDBJ databases">
        <title>Novel species isolated from glacier.</title>
        <authorList>
            <person name="Liu Q."/>
            <person name="Xin Y.-H."/>
        </authorList>
    </citation>
    <scope>NUCLEOTIDE SEQUENCE [LARGE SCALE GENOMIC DNA]</scope>
    <source>
        <strain evidence="2 3">LB1R16</strain>
    </source>
</reference>
<sequence>MSLLLDWLEWLLTVALPTLLVIGFLQYAHETRGDVILRRLANGVAFVLNLAILLKAALTVREYLPDDPRFGLLLQIGLPLALGLLGMIVGRLVKALGTRLAKAQVST</sequence>
<protein>
    <submittedName>
        <fullName evidence="2">Uncharacterized protein</fullName>
    </submittedName>
</protein>
<proteinExistence type="predicted"/>
<comment type="caution">
    <text evidence="2">The sequence shown here is derived from an EMBL/GenBank/DDBJ whole genome shotgun (WGS) entry which is preliminary data.</text>
</comment>
<keyword evidence="1" id="KW-1133">Transmembrane helix</keyword>
<dbReference type="Proteomes" id="UP000317894">
    <property type="component" value="Unassembled WGS sequence"/>
</dbReference>
<keyword evidence="1" id="KW-0472">Membrane</keyword>
<name>A0A552UH59_9SPHN</name>
<keyword evidence="3" id="KW-1185">Reference proteome</keyword>
<dbReference type="EMBL" id="VJWA01000001">
    <property type="protein sequence ID" value="TRW17563.1"/>
    <property type="molecule type" value="Genomic_DNA"/>
</dbReference>
<keyword evidence="1" id="KW-0812">Transmembrane</keyword>
<accession>A0A552UH59</accession>
<feature type="transmembrane region" description="Helical" evidence="1">
    <location>
        <begin position="40"/>
        <end position="60"/>
    </location>
</feature>
<evidence type="ECO:0000313" key="2">
    <source>
        <dbReference type="EMBL" id="TRW17563.1"/>
    </source>
</evidence>
<feature type="transmembrane region" description="Helical" evidence="1">
    <location>
        <begin position="72"/>
        <end position="93"/>
    </location>
</feature>
<gene>
    <name evidence="2" type="ORF">FMM06_05265</name>
</gene>
<dbReference type="RefSeq" id="WP_143555108.1">
    <property type="nucleotide sequence ID" value="NZ_VJWA01000001.1"/>
</dbReference>
<evidence type="ECO:0000313" key="3">
    <source>
        <dbReference type="Proteomes" id="UP000317894"/>
    </source>
</evidence>
<dbReference type="AlphaFoldDB" id="A0A552UH59"/>
<evidence type="ECO:0000256" key="1">
    <source>
        <dbReference type="SAM" id="Phobius"/>
    </source>
</evidence>